<name>A0ABQ5NS81_9ACTN</name>
<sequence length="539" mass="57060">MTDSRRTDPPTPTTRRGFLHTVGAVGGAGAAFAAMGALGLAPAAASATAPPFRAPRASDFTLTGRSAASVAVVGAGVAGLTAAYELRKAGYDVTVLDARPRIGGRSLTVRGGDTLTDTEGVTQRARFAPGQYFNAGPAMLPQWSLSTDYCRELGVPLEVFSVSNTRTFLHDPDAPGEVRAQTARSDAYGVIAELLAKATDGGALDAQLSAADKERLLEFLRTTGGIGGRSEGWAYPADPRLRGFAVNPGAAGSPGVPLPPPGSLDRVFSRQVAYHWLLDSGFDMASTLLQPVGGMDRITEALADRVGRQRIRCGVEVTSIAEGPGGTRVTCRGPAGTGVLDTAYCIVTTPPLVAAGITGLPAAATALLRTFLPEFPAKIALEYRRRWWEDDFAIYGGITSYGHDSSLWYPSHDHHSGRGVLVAFVEGAENTLHRLSPARRTEEMVRRAERVHGPKARAELASSLSVLWGREPFLESGWQAADMEHNAVVNSAAFRPLTEPTGRVLFAGDWLSNTLGWQHGSMASARRAVERVHARALAG</sequence>
<dbReference type="SUPFAM" id="SSF54373">
    <property type="entry name" value="FAD-linked reductases, C-terminal domain"/>
    <property type="match status" value="1"/>
</dbReference>
<evidence type="ECO:0000313" key="2">
    <source>
        <dbReference type="EMBL" id="GLF92901.1"/>
    </source>
</evidence>
<dbReference type="RefSeq" id="WP_323445019.1">
    <property type="nucleotide sequence ID" value="NZ_BSBI01000001.1"/>
</dbReference>
<dbReference type="InterPro" id="IPR050281">
    <property type="entry name" value="Flavin_monoamine_oxidase"/>
</dbReference>
<dbReference type="Pfam" id="PF01593">
    <property type="entry name" value="Amino_oxidase"/>
    <property type="match status" value="1"/>
</dbReference>
<accession>A0ABQ5NS81</accession>
<gene>
    <name evidence="2" type="ORF">SYYSPA8_01410</name>
</gene>
<evidence type="ECO:0000313" key="3">
    <source>
        <dbReference type="Proteomes" id="UP001291653"/>
    </source>
</evidence>
<keyword evidence="3" id="KW-1185">Reference proteome</keyword>
<dbReference type="Proteomes" id="UP001291653">
    <property type="component" value="Unassembled WGS sequence"/>
</dbReference>
<dbReference type="Gene3D" id="3.50.50.60">
    <property type="entry name" value="FAD/NAD(P)-binding domain"/>
    <property type="match status" value="1"/>
</dbReference>
<evidence type="ECO:0000259" key="1">
    <source>
        <dbReference type="Pfam" id="PF01593"/>
    </source>
</evidence>
<dbReference type="SUPFAM" id="SSF51905">
    <property type="entry name" value="FAD/NAD(P)-binding domain"/>
    <property type="match status" value="1"/>
</dbReference>
<protein>
    <submittedName>
        <fullName evidence="2">FAD-dependent oxidoreductase</fullName>
    </submittedName>
</protein>
<organism evidence="2 3">
    <name type="scientific">Streptomyces yaizuensis</name>
    <dbReference type="NCBI Taxonomy" id="2989713"/>
    <lineage>
        <taxon>Bacteria</taxon>
        <taxon>Bacillati</taxon>
        <taxon>Actinomycetota</taxon>
        <taxon>Actinomycetes</taxon>
        <taxon>Kitasatosporales</taxon>
        <taxon>Streptomycetaceae</taxon>
        <taxon>Streptomyces</taxon>
    </lineage>
</organism>
<reference evidence="2 3" key="1">
    <citation type="submission" date="2022-10" db="EMBL/GenBank/DDBJ databases">
        <title>Draft genome sequence of Streptomyces sp. YSPA8.</title>
        <authorList>
            <person name="Moriuchi R."/>
            <person name="Dohra H."/>
            <person name="Yamamura H."/>
            <person name="Kodani S."/>
        </authorList>
    </citation>
    <scope>NUCLEOTIDE SEQUENCE [LARGE SCALE GENOMIC DNA]</scope>
    <source>
        <strain evidence="2 3">YSPA8</strain>
    </source>
</reference>
<dbReference type="EMBL" id="BSBI01000001">
    <property type="protein sequence ID" value="GLF92901.1"/>
    <property type="molecule type" value="Genomic_DNA"/>
</dbReference>
<feature type="domain" description="Amine oxidase" evidence="1">
    <location>
        <begin position="77"/>
        <end position="532"/>
    </location>
</feature>
<comment type="caution">
    <text evidence="2">The sequence shown here is derived from an EMBL/GenBank/DDBJ whole genome shotgun (WGS) entry which is preliminary data.</text>
</comment>
<dbReference type="Gene3D" id="3.90.660.10">
    <property type="match status" value="1"/>
</dbReference>
<dbReference type="InterPro" id="IPR002937">
    <property type="entry name" value="Amino_oxidase"/>
</dbReference>
<dbReference type="PANTHER" id="PTHR10742:SF410">
    <property type="entry name" value="LYSINE-SPECIFIC HISTONE DEMETHYLASE 2"/>
    <property type="match status" value="1"/>
</dbReference>
<dbReference type="InterPro" id="IPR006311">
    <property type="entry name" value="TAT_signal"/>
</dbReference>
<dbReference type="PRINTS" id="PR00419">
    <property type="entry name" value="ADXRDTASE"/>
</dbReference>
<dbReference type="InterPro" id="IPR036188">
    <property type="entry name" value="FAD/NAD-bd_sf"/>
</dbReference>
<dbReference type="PANTHER" id="PTHR10742">
    <property type="entry name" value="FLAVIN MONOAMINE OXIDASE"/>
    <property type="match status" value="1"/>
</dbReference>
<dbReference type="PROSITE" id="PS51318">
    <property type="entry name" value="TAT"/>
    <property type="match status" value="1"/>
</dbReference>
<dbReference type="Gene3D" id="1.20.1440.240">
    <property type="match status" value="1"/>
</dbReference>
<proteinExistence type="predicted"/>